<dbReference type="SUPFAM" id="SSF48452">
    <property type="entry name" value="TPR-like"/>
    <property type="match status" value="1"/>
</dbReference>
<feature type="compositionally biased region" description="Basic and acidic residues" evidence="7">
    <location>
        <begin position="1318"/>
        <end position="1355"/>
    </location>
</feature>
<dbReference type="PROSITE" id="PS51823">
    <property type="entry name" value="CLU"/>
    <property type="match status" value="1"/>
</dbReference>
<evidence type="ECO:0000313" key="11">
    <source>
        <dbReference type="Proteomes" id="UP000797356"/>
    </source>
</evidence>
<dbReference type="CDD" id="cd15466">
    <property type="entry name" value="CLU-central"/>
    <property type="match status" value="1"/>
</dbReference>
<dbReference type="GO" id="GO:0005737">
    <property type="term" value="C:cytoplasm"/>
    <property type="evidence" value="ECO:0007669"/>
    <property type="project" value="TreeGrafter"/>
</dbReference>
<dbReference type="SUPFAM" id="SSF54171">
    <property type="entry name" value="DNA-binding domain"/>
    <property type="match status" value="1"/>
</dbReference>
<dbReference type="Gene3D" id="1.25.40.10">
    <property type="entry name" value="Tetratricopeptide repeat domain"/>
    <property type="match status" value="1"/>
</dbReference>
<comment type="subcellular location">
    <subcellularLocation>
        <location evidence="1">Nucleus</location>
    </subcellularLocation>
</comment>
<feature type="compositionally biased region" description="Basic and acidic residues" evidence="7">
    <location>
        <begin position="1086"/>
        <end position="1097"/>
    </location>
</feature>
<feature type="region of interest" description="Disordered" evidence="7">
    <location>
        <begin position="1288"/>
        <end position="1438"/>
    </location>
</feature>
<dbReference type="PANTHER" id="PTHR12601">
    <property type="entry name" value="EUKARYOTIC TRANSLATION INITIATION FACTOR 3 SUBUNIT EIF-3"/>
    <property type="match status" value="1"/>
</dbReference>
<feature type="region of interest" description="Disordered" evidence="7">
    <location>
        <begin position="98"/>
        <end position="176"/>
    </location>
</feature>
<evidence type="ECO:0000256" key="4">
    <source>
        <dbReference type="ARBA" id="ARBA00023125"/>
    </source>
</evidence>
<feature type="compositionally biased region" description="Basic and acidic residues" evidence="7">
    <location>
        <begin position="1872"/>
        <end position="1883"/>
    </location>
</feature>
<feature type="compositionally biased region" description="Polar residues" evidence="7">
    <location>
        <begin position="1208"/>
        <end position="1227"/>
    </location>
</feature>
<feature type="region of interest" description="Disordered" evidence="7">
    <location>
        <begin position="1"/>
        <end position="21"/>
    </location>
</feature>
<feature type="compositionally biased region" description="Basic and acidic residues" evidence="7">
    <location>
        <begin position="2153"/>
        <end position="2170"/>
    </location>
</feature>
<dbReference type="InterPro" id="IPR033646">
    <property type="entry name" value="CLU-central"/>
</dbReference>
<evidence type="ECO:0000256" key="3">
    <source>
        <dbReference type="ARBA" id="ARBA00023015"/>
    </source>
</evidence>
<feature type="compositionally biased region" description="Pro residues" evidence="7">
    <location>
        <begin position="2408"/>
        <end position="2420"/>
    </location>
</feature>
<sequence>MAPKAGKAKPHKAKGDKKKKEERVLPTVIDVIVETPDYAQLTLKVRGARLIDAVDIVSLKPCHLSIVEEDYTEELAIAHVRRLLDIVACTTAFGAPAAKNAGSTAAPPGDVGKGDSRSSAPPQPSSSPKASEAPTKSETAESLPKSKTGSKKPSSPTTTSTATASPGGNHKDEPMYPPPKLGQFYDFFSFSHLTPPLQYIRRSSRPFLDDKKEDDFFQIDWELEIDKQARICTGKPVTIVASQKGFYPAGKRALLSHSLVGLLQQISRAFDGAYKSLMKAFIEHNKFGNLPYGFRANTWVVPPIVADPPSNFPLLPTEDETWGGSGGGQGRDGKHDQRQWAKEFSMLAAMPCKTAEERQIRDRKAFLLHSVFVDVAVLKAVGVIQQLVVSHEHWNTVPNGPADAILHREQIGDLKITVMRDKADASAKLDAKLDGSQTPGMSSKELAQRNLLKGITADESATVNDTATLGVVVVRHCGHTATVQVPVEAGLAGNTVTQSDIDIEDQPEGGSNALNVNSLRMLLHKSSAQSCGGAQRLQCTEFEDLQSARSLVRKVLADSLMKLQGEETKQRKSIRWELGACWVQHLQNQASGKVESKKNEDSKVEPTVKGLGKQFGQLKEIKKKIDEKACKIDLAKENSAYSGIDADKTQVAGSANSKEKREIILQKLLPEAAFLRLKESDTGLHLKVELADKLPHVQSLCIHEMVVRAFKHILQAVIAAVDDITDMAGAVASCLNIFLGSLLAENVDTNLATDDNLKQKWLEIFLLKRFGWKLKDQSCHDLRKYAVLRGLCHKVGLELIPRDYDMGSPYPFRRSDIISIIPIYKATIYQQKALDINERELGLDHPDTMKSYGDLAVFYYRLQHTELALKYVNRALYLLHLTCGPSHPNTAATYINVAMMEEGLGNVHVALRYVNRALYLLHLTCGPSHPNTAATYINVAMMEEGLGNVHVALSYHAIAIALSLMEAYSLSVQHEQTTLRILQAKLGSEDLRTQDAAAWLEYFESKALEQQEAARNGTPKPDASIASKGHLSVSDLLDYINPDAELKAREIQKKQARAKIKGRVGQNQLEVVEGADHKVETSNQDHPWKKNSNDKENSSNIQPVESKDEMPNITVIHVYGSNPQDDVTQASTSDEGWQEASAKGRSLAGRKSGSRRPSLAKISTNALNDADNGRYRGRPATTFSSQRSSPNEGVLPAASSPVSKKLAKSSSFSPRTNTPAVSANSIEKSSNAKSAPASPAATAATTIAAKAVSLTTPISGQSTRKYLSYKDVALAPPGTIVKVVEDQMPEHEDPYEQDDEASKDVSAMEPTSGELMAEDLKEGRKAQETMKEKDPMSSCKEIKGHVMEEKDKETVDITASDATPETEGVKKAVDKDTADSKSENVENLEESNKISSKPGMNSDPKGSTKEDCKAVSETGGSADKECEAVSLASEETTAMPERNALTSVVEANNVGYEIPEQASGGGEKEKSLPIEDKGHEEAVQTAKEPISKLSAAAPPFNPSTIPVFGSVAMLGFKEHGGILPPPVNVPPMLTLPVRKHPHQSATARVPYGPRLGGGYNRSGHRGPRNKSALQNGEIVAVDGNCFGPRIMNPNAAEFVPGQPWIPNGYPASPSGLSASPTDIPPSPNNFPPSPSSLGTTPTSVSSEISESMEVSAEENGDVTRVIVEAKDNNQNVEVEQSVEGKDTKLDAEQDITSPGTISENLVLAKESPEAGRVIDKPKCWADYSDGEAEIVETAASYHAIAIALSLMEAYSLSVQHEQTTLRILQAKLGSEDLRTQDAAAWLEYFESKALEQQEAARNGTPKPDASIASKGHLSVSDLLDYINPDAELKAREIQKKQARAKIKGRVGQNQLEVVEGADHKVETSNQDHPWKKNSNDKENSSNIQPVESKDEMPNITVIHVYGSNPQDDVTQASTSDEGWQEASAKGRSLAGRKSGSRRPSLAKISTNALNDADNGRYRGRPATTFSSQRSSPNEGVLPAASSPVSKKLAKSSSFSPRTNTPAVSANSIEKSSNAKSAPASPAATAATTIAAKAVSLTTPISGQSTRKYLSYKDVALAPPGTIVKVVEDQMPEHEDPYEQDDEASKDVSAMEPTSGELMAEDLKEGRKAQETMKEKDPMSSCKEIKGHVMEEKDKETVDITASDATPETEGVKKAVDKDTADSKSENVENLEESNKISSKPGMNSDPKGSTKEDCKAVSETGGSADKECEAVSLASEETTAMPERNALTSVVEANNVGYEIPEQASGGGEKEKSLPIEDKGHEEAVQTAKEPISKLSAAAPPFNPSTIPVFGSVAMLGFKEHGGILPPPVNVPPMLTLPVRKHPHQSATARVPYGPRLGGGYNRSGHRGPRNKSALQNGEIVAVDGNCFGPRIMNPNAAEFVPGQPWIPNGYPASPSGLSASPTDIPPSPNNFPPSPSSLGTTPTSVSSEISESMEVSAEENGDVTRVIVEAKDNNQNVEVEQSVEGKDTKLDAEQDITSPGTISENLVLAKESPEAGRVIDKPKCWADYSDGEAEIVEIKLPKCGNPKTRRCQYKGMEVPILEVEGAYDDEDAAARAYDLAALKYWGCDTILNFPLSTYEEELKEMESQSKEEYIGSLRRKSSGFSRGVSKYRATQEEAAIAYDMAAIEYRGLNAVTNFDLSRYIKWLRPNHDSSNASPSINPLPNPPSTDLNYDVQQSFHQHQQSLGEISQFPQQKSSGVAASSALGLLLQSPKFKEMLERTSTAAAASGSSSSPKCESKPSGCSFPDDIQTYFECHDGGSYAEGDDAIFGELHTFTSSMLEFELDV</sequence>
<dbReference type="PANTHER" id="PTHR12601:SF39">
    <property type="entry name" value="PROTEIN REDUCED CHLOROPLAST COVERAGE 2"/>
    <property type="match status" value="1"/>
</dbReference>
<feature type="compositionally biased region" description="Low complexity" evidence="7">
    <location>
        <begin position="1635"/>
        <end position="1654"/>
    </location>
</feature>
<feature type="compositionally biased region" description="Low complexity" evidence="7">
    <location>
        <begin position="126"/>
        <end position="137"/>
    </location>
</feature>
<keyword evidence="6" id="KW-0539">Nucleus</keyword>
<dbReference type="Proteomes" id="UP000797356">
    <property type="component" value="Chromosome 1"/>
</dbReference>
<dbReference type="InterPro" id="IPR011990">
    <property type="entry name" value="TPR-like_helical_dom_sf"/>
</dbReference>
<feature type="region of interest" description="Disordered" evidence="7">
    <location>
        <begin position="1855"/>
        <end position="2029"/>
    </location>
</feature>
<feature type="compositionally biased region" description="Basic residues" evidence="7">
    <location>
        <begin position="1"/>
        <end position="17"/>
    </location>
</feature>
<evidence type="ECO:0000313" key="10">
    <source>
        <dbReference type="EMBL" id="KAG1326475.1"/>
    </source>
</evidence>
<feature type="domain" description="AP2/ERF" evidence="8">
    <location>
        <begin position="2568"/>
        <end position="2644"/>
    </location>
</feature>
<dbReference type="GO" id="GO:0005634">
    <property type="term" value="C:nucleus"/>
    <property type="evidence" value="ECO:0007669"/>
    <property type="project" value="UniProtKB-SubCell"/>
</dbReference>
<dbReference type="Pfam" id="PF12807">
    <property type="entry name" value="eIF3_p135"/>
    <property type="match status" value="1"/>
</dbReference>
<feature type="region of interest" description="Disordered" evidence="7">
    <location>
        <begin position="2658"/>
        <end position="2677"/>
    </location>
</feature>
<dbReference type="InterPro" id="IPR016177">
    <property type="entry name" value="DNA-bd_dom_sf"/>
</dbReference>
<feature type="region of interest" description="Disordered" evidence="7">
    <location>
        <begin position="1543"/>
        <end position="1570"/>
    </location>
</feature>
<feature type="domain" description="Clu" evidence="9">
    <location>
        <begin position="318"/>
        <end position="597"/>
    </location>
</feature>
<feature type="compositionally biased region" description="Low complexity" evidence="7">
    <location>
        <begin position="2421"/>
        <end position="2440"/>
    </location>
</feature>
<dbReference type="Gene3D" id="3.30.730.10">
    <property type="entry name" value="AP2/ERF domain"/>
    <property type="match status" value="2"/>
</dbReference>
<gene>
    <name evidence="10" type="ORF">COCNU_01G004090</name>
</gene>
<feature type="compositionally biased region" description="Polar residues" evidence="7">
    <location>
        <begin position="1967"/>
        <end position="1977"/>
    </location>
</feature>
<evidence type="ECO:0000256" key="5">
    <source>
        <dbReference type="ARBA" id="ARBA00023163"/>
    </source>
</evidence>
<dbReference type="PROSITE" id="PS51032">
    <property type="entry name" value="AP2_ERF"/>
    <property type="match status" value="2"/>
</dbReference>
<dbReference type="InterPro" id="IPR036955">
    <property type="entry name" value="AP2/ERF_dom_sf"/>
</dbReference>
<feature type="compositionally biased region" description="Polar residues" evidence="7">
    <location>
        <begin position="1907"/>
        <end position="1921"/>
    </location>
</feature>
<feature type="region of interest" description="Disordered" evidence="7">
    <location>
        <begin position="1069"/>
        <end position="1241"/>
    </location>
</feature>
<feature type="region of interest" description="Disordered" evidence="7">
    <location>
        <begin position="1609"/>
        <end position="1659"/>
    </location>
</feature>
<evidence type="ECO:0000259" key="9">
    <source>
        <dbReference type="PROSITE" id="PS51823"/>
    </source>
</evidence>
<evidence type="ECO:0000256" key="7">
    <source>
        <dbReference type="SAM" id="MobiDB-lite"/>
    </source>
</evidence>
<evidence type="ECO:0000256" key="1">
    <source>
        <dbReference type="ARBA" id="ARBA00004123"/>
    </source>
</evidence>
<dbReference type="OrthoDB" id="1414216at2759"/>
<keyword evidence="5" id="KW-0804">Transcription</keyword>
<keyword evidence="11" id="KW-1185">Reference proteome</keyword>
<name>A0A8K0HTS8_COCNU</name>
<accession>A0A8K0HTS8</accession>
<reference evidence="10" key="1">
    <citation type="journal article" date="2017" name="Gigascience">
        <title>The genome draft of coconut (Cocos nucifera).</title>
        <authorList>
            <person name="Xiao Y."/>
            <person name="Xu P."/>
            <person name="Fan H."/>
            <person name="Baudouin L."/>
            <person name="Xia W."/>
            <person name="Bocs S."/>
            <person name="Xu J."/>
            <person name="Li Q."/>
            <person name="Guo A."/>
            <person name="Zhou L."/>
            <person name="Li J."/>
            <person name="Wu Y."/>
            <person name="Ma Z."/>
            <person name="Armero A."/>
            <person name="Issali A.E."/>
            <person name="Liu N."/>
            <person name="Peng M."/>
            <person name="Yang Y."/>
        </authorList>
    </citation>
    <scope>NUCLEOTIDE SEQUENCE</scope>
    <source>
        <tissue evidence="10">Spear leaf of Hainan Tall coconut</tissue>
    </source>
</reference>
<feature type="region of interest" description="Disordered" evidence="7">
    <location>
        <begin position="2074"/>
        <end position="2224"/>
    </location>
</feature>
<feature type="compositionally biased region" description="Basic and acidic residues" evidence="7">
    <location>
        <begin position="2104"/>
        <end position="2141"/>
    </location>
</feature>
<proteinExistence type="predicted"/>
<feature type="compositionally biased region" description="Pro residues" evidence="7">
    <location>
        <begin position="1622"/>
        <end position="1634"/>
    </location>
</feature>
<feature type="region of interest" description="Disordered" evidence="7">
    <location>
        <begin position="2329"/>
        <end position="2356"/>
    </location>
</feature>
<keyword evidence="3" id="KW-0805">Transcription regulation</keyword>
<feature type="region of interest" description="Disordered" evidence="7">
    <location>
        <begin position="2395"/>
        <end position="2445"/>
    </location>
</feature>
<feature type="compositionally biased region" description="Low complexity" evidence="7">
    <location>
        <begin position="2014"/>
        <end position="2029"/>
    </location>
</feature>
<feature type="compositionally biased region" description="Basic and acidic residues" evidence="7">
    <location>
        <begin position="1367"/>
        <end position="1384"/>
    </location>
</feature>
<dbReference type="Pfam" id="PF13424">
    <property type="entry name" value="TPR_12"/>
    <property type="match status" value="1"/>
</dbReference>
<keyword evidence="4" id="KW-0238">DNA-binding</keyword>
<dbReference type="GO" id="GO:0003677">
    <property type="term" value="F:DNA binding"/>
    <property type="evidence" value="ECO:0007669"/>
    <property type="project" value="UniProtKB-KW"/>
</dbReference>
<comment type="caution">
    <text evidence="10">The sequence shown here is derived from an EMBL/GenBank/DDBJ whole genome shotgun (WGS) entry which is preliminary data.</text>
</comment>
<dbReference type="InterPro" id="IPR025697">
    <property type="entry name" value="CLU_dom"/>
</dbReference>
<evidence type="ECO:0000256" key="6">
    <source>
        <dbReference type="ARBA" id="ARBA00023242"/>
    </source>
</evidence>
<feature type="compositionally biased region" description="Low complexity" evidence="7">
    <location>
        <begin position="1228"/>
        <end position="1241"/>
    </location>
</feature>
<feature type="compositionally biased region" description="Polar residues" evidence="7">
    <location>
        <begin position="1121"/>
        <end position="1135"/>
    </location>
</feature>
<feature type="compositionally biased region" description="Polar residues" evidence="7">
    <location>
        <begin position="1181"/>
        <end position="1191"/>
    </location>
</feature>
<reference evidence="10" key="2">
    <citation type="submission" date="2019-07" db="EMBL/GenBank/DDBJ databases">
        <authorList>
            <person name="Yang Y."/>
            <person name="Bocs S."/>
            <person name="Baudouin L."/>
        </authorList>
    </citation>
    <scope>NUCLEOTIDE SEQUENCE</scope>
    <source>
        <tissue evidence="10">Spear leaf of Hainan Tall coconut</tissue>
    </source>
</reference>
<evidence type="ECO:0000259" key="8">
    <source>
        <dbReference type="PROSITE" id="PS51032"/>
    </source>
</evidence>
<dbReference type="InterPro" id="IPR027523">
    <property type="entry name" value="CLU_prot"/>
</dbReference>
<evidence type="ECO:0000256" key="2">
    <source>
        <dbReference type="ARBA" id="ARBA00022490"/>
    </source>
</evidence>
<keyword evidence="2" id="KW-0963">Cytoplasm</keyword>
<protein>
    <submittedName>
        <fullName evidence="10">Uncharacterized protein</fullName>
    </submittedName>
</protein>
<dbReference type="InterPro" id="IPR001471">
    <property type="entry name" value="AP2/ERF_dom"/>
</dbReference>
<organism evidence="10 11">
    <name type="scientific">Cocos nucifera</name>
    <name type="common">Coconut palm</name>
    <dbReference type="NCBI Taxonomy" id="13894"/>
    <lineage>
        <taxon>Eukaryota</taxon>
        <taxon>Viridiplantae</taxon>
        <taxon>Streptophyta</taxon>
        <taxon>Embryophyta</taxon>
        <taxon>Tracheophyta</taxon>
        <taxon>Spermatophyta</taxon>
        <taxon>Magnoliopsida</taxon>
        <taxon>Liliopsida</taxon>
        <taxon>Arecaceae</taxon>
        <taxon>Arecoideae</taxon>
        <taxon>Cocoseae</taxon>
        <taxon>Attaleinae</taxon>
        <taxon>Cocos</taxon>
    </lineage>
</organism>
<dbReference type="GO" id="GO:0003700">
    <property type="term" value="F:DNA-binding transcription factor activity"/>
    <property type="evidence" value="ECO:0007669"/>
    <property type="project" value="InterPro"/>
</dbReference>
<feature type="compositionally biased region" description="Low complexity" evidence="7">
    <location>
        <begin position="145"/>
        <end position="168"/>
    </location>
</feature>
<feature type="compositionally biased region" description="Polar residues" evidence="7">
    <location>
        <begin position="1994"/>
        <end position="2013"/>
    </location>
</feature>
<dbReference type="EMBL" id="CM017872">
    <property type="protein sequence ID" value="KAG1326475.1"/>
    <property type="molecule type" value="Genomic_DNA"/>
</dbReference>
<feature type="domain" description="AP2/ERF" evidence="8">
    <location>
        <begin position="2500"/>
        <end position="2579"/>
    </location>
</feature>
<dbReference type="SMART" id="SM00380">
    <property type="entry name" value="AP2"/>
    <property type="match status" value="2"/>
</dbReference>